<dbReference type="AlphaFoldDB" id="W9W919"/>
<dbReference type="OrthoDB" id="3551813at2759"/>
<dbReference type="EMBL" id="AMGX01000028">
    <property type="protein sequence ID" value="EXJ61480.1"/>
    <property type="molecule type" value="Genomic_DNA"/>
</dbReference>
<gene>
    <name evidence="2" type="ORF">A1O5_11796</name>
</gene>
<protein>
    <submittedName>
        <fullName evidence="2">Uncharacterized protein</fullName>
    </submittedName>
</protein>
<comment type="caution">
    <text evidence="2">The sequence shown here is derived from an EMBL/GenBank/DDBJ whole genome shotgun (WGS) entry which is preliminary data.</text>
</comment>
<sequence length="495" mass="55424">MASEQLKTVTSTPNGHAIKDPLPDHPEFEEVTALKPSSTLLSKAWEDLKRNQCLLRSDMSLTVDEIGDPGADEERYLIVGYAFPKELNALRKKASFQKGEEPDGTVDPDKYVADWEKDNFPYYVVTRIITTNQNHSIQLYALLKCDESATFSTPFAVEQDNVFYRHEFRGLSTNARDRRSSWNELVAQHAIRCEEAVPTKAARPRRYHSEQRGNLMVQGGESLAPELCMLASLFHETKSPAYLEQKVQALHRAYPDLEQQAPPENAGLNAFYDKKAPGFSSADAQDVVEDMLAVEPTLEDLTADRVMALKKHLDSCGEEYEYRHVKLIIAGGMAAMKSIKSGKNSSFDSVQLIQLLKNVGKIFPSSTAGKPYCAPKEANTMLLTSLTYKLKELVDHWDHSCAQVRDSLGNTGLPGIGYEDMRGQLAEAVDAPALHLLLSQIARNVLAKYENILADGLVGPMRRITERLELYILSSEDTATDVKRHSRGKYQQREE</sequence>
<evidence type="ECO:0000256" key="1">
    <source>
        <dbReference type="SAM" id="MobiDB-lite"/>
    </source>
</evidence>
<organism evidence="2 3">
    <name type="scientific">Cladophialophora psammophila CBS 110553</name>
    <dbReference type="NCBI Taxonomy" id="1182543"/>
    <lineage>
        <taxon>Eukaryota</taxon>
        <taxon>Fungi</taxon>
        <taxon>Dikarya</taxon>
        <taxon>Ascomycota</taxon>
        <taxon>Pezizomycotina</taxon>
        <taxon>Eurotiomycetes</taxon>
        <taxon>Chaetothyriomycetidae</taxon>
        <taxon>Chaetothyriales</taxon>
        <taxon>Herpotrichiellaceae</taxon>
        <taxon>Cladophialophora</taxon>
    </lineage>
</organism>
<proteinExistence type="predicted"/>
<dbReference type="HOGENOM" id="CLU_550940_0_0_1"/>
<feature type="region of interest" description="Disordered" evidence="1">
    <location>
        <begin position="1"/>
        <end position="25"/>
    </location>
</feature>
<dbReference type="Proteomes" id="UP000019471">
    <property type="component" value="Unassembled WGS sequence"/>
</dbReference>
<dbReference type="GeneID" id="19196483"/>
<name>W9W919_9EURO</name>
<keyword evidence="3" id="KW-1185">Reference proteome</keyword>
<dbReference type="RefSeq" id="XP_007750556.1">
    <property type="nucleotide sequence ID" value="XM_007752366.1"/>
</dbReference>
<evidence type="ECO:0000313" key="2">
    <source>
        <dbReference type="EMBL" id="EXJ61480.1"/>
    </source>
</evidence>
<evidence type="ECO:0000313" key="3">
    <source>
        <dbReference type="Proteomes" id="UP000019471"/>
    </source>
</evidence>
<reference evidence="2 3" key="1">
    <citation type="submission" date="2013-03" db="EMBL/GenBank/DDBJ databases">
        <title>The Genome Sequence of Cladophialophora psammophila CBS 110553.</title>
        <authorList>
            <consortium name="The Broad Institute Genomics Platform"/>
            <person name="Cuomo C."/>
            <person name="de Hoog S."/>
            <person name="Gorbushina A."/>
            <person name="Walker B."/>
            <person name="Young S.K."/>
            <person name="Zeng Q."/>
            <person name="Gargeya S."/>
            <person name="Fitzgerald M."/>
            <person name="Haas B."/>
            <person name="Abouelleil A."/>
            <person name="Allen A.W."/>
            <person name="Alvarado L."/>
            <person name="Arachchi H.M."/>
            <person name="Berlin A.M."/>
            <person name="Chapman S.B."/>
            <person name="Gainer-Dewar J."/>
            <person name="Goldberg J."/>
            <person name="Griggs A."/>
            <person name="Gujja S."/>
            <person name="Hansen M."/>
            <person name="Howarth C."/>
            <person name="Imamovic A."/>
            <person name="Ireland A."/>
            <person name="Larimer J."/>
            <person name="McCowan C."/>
            <person name="Murphy C."/>
            <person name="Pearson M."/>
            <person name="Poon T.W."/>
            <person name="Priest M."/>
            <person name="Roberts A."/>
            <person name="Saif S."/>
            <person name="Shea T."/>
            <person name="Sisk P."/>
            <person name="Sykes S."/>
            <person name="Wortman J."/>
            <person name="Nusbaum C."/>
            <person name="Birren B."/>
        </authorList>
    </citation>
    <scope>NUCLEOTIDE SEQUENCE [LARGE SCALE GENOMIC DNA]</scope>
    <source>
        <strain evidence="2 3">CBS 110553</strain>
    </source>
</reference>
<accession>W9W919</accession>
<feature type="compositionally biased region" description="Polar residues" evidence="1">
    <location>
        <begin position="1"/>
        <end position="14"/>
    </location>
</feature>